<proteinExistence type="predicted"/>
<reference evidence="1 2" key="1">
    <citation type="submission" date="2023-02" db="EMBL/GenBank/DDBJ databases">
        <title>LHISI_Scaffold_Assembly.</title>
        <authorList>
            <person name="Stuart O.P."/>
            <person name="Cleave R."/>
            <person name="Magrath M.J.L."/>
            <person name="Mikheyev A.S."/>
        </authorList>
    </citation>
    <scope>NUCLEOTIDE SEQUENCE [LARGE SCALE GENOMIC DNA]</scope>
    <source>
        <strain evidence="1">Daus_M_001</strain>
        <tissue evidence="1">Leg muscle</tissue>
    </source>
</reference>
<dbReference type="EMBL" id="JARBHB010000015">
    <property type="protein sequence ID" value="KAJ8867241.1"/>
    <property type="molecule type" value="Genomic_DNA"/>
</dbReference>
<organism evidence="1 2">
    <name type="scientific">Dryococelus australis</name>
    <dbReference type="NCBI Taxonomy" id="614101"/>
    <lineage>
        <taxon>Eukaryota</taxon>
        <taxon>Metazoa</taxon>
        <taxon>Ecdysozoa</taxon>
        <taxon>Arthropoda</taxon>
        <taxon>Hexapoda</taxon>
        <taxon>Insecta</taxon>
        <taxon>Pterygota</taxon>
        <taxon>Neoptera</taxon>
        <taxon>Polyneoptera</taxon>
        <taxon>Phasmatodea</taxon>
        <taxon>Verophasmatodea</taxon>
        <taxon>Anareolatae</taxon>
        <taxon>Phasmatidae</taxon>
        <taxon>Eurycanthinae</taxon>
        <taxon>Dryococelus</taxon>
    </lineage>
</organism>
<comment type="caution">
    <text evidence="1">The sequence shown here is derived from an EMBL/GenBank/DDBJ whole genome shotgun (WGS) entry which is preliminary data.</text>
</comment>
<dbReference type="Proteomes" id="UP001159363">
    <property type="component" value="Chromosome 14"/>
</dbReference>
<name>A0ABQ9G8A4_9NEOP</name>
<sequence length="106" mass="12003">MDCITSIIVGSTHSCLHNNICVLDVRYRLHALTNSPTIPYKCSDQIRQVALTHSWTCDARRHEHGFWENPTAETVECYKCGRQIMRTDKLRVHSAKCNGPAPPPAK</sequence>
<evidence type="ECO:0000313" key="1">
    <source>
        <dbReference type="EMBL" id="KAJ8867241.1"/>
    </source>
</evidence>
<evidence type="ECO:0008006" key="3">
    <source>
        <dbReference type="Google" id="ProtNLM"/>
    </source>
</evidence>
<evidence type="ECO:0000313" key="2">
    <source>
        <dbReference type="Proteomes" id="UP001159363"/>
    </source>
</evidence>
<gene>
    <name evidence="1" type="ORF">PR048_031040</name>
</gene>
<accession>A0ABQ9G8A4</accession>
<protein>
    <recommendedName>
        <fullName evidence="3">C2H2-type domain-containing protein</fullName>
    </recommendedName>
</protein>
<keyword evidence="2" id="KW-1185">Reference proteome</keyword>